<keyword evidence="2" id="KW-1185">Reference proteome</keyword>
<evidence type="ECO:0000313" key="1">
    <source>
        <dbReference type="EMBL" id="SCW00071.1"/>
    </source>
</evidence>
<accession>A0A1G4M8E2</accession>
<sequence>MRPLSALPSPPSFLPLYSYILCPSGGFQKHHAFICVYFHLSALAPRSSPHSVGLRPIRYHKPRARPAPGVLTSRSFQLHILGVSDRASASQLHIPPPAILHARALLHAQSHATLGFTSNCLVLVTCPCNHTNHTPGYLGTVHVNLGFLM</sequence>
<evidence type="ECO:0000313" key="2">
    <source>
        <dbReference type="Proteomes" id="UP000190831"/>
    </source>
</evidence>
<dbReference type="Proteomes" id="UP000190831">
    <property type="component" value="Chromosome B"/>
</dbReference>
<dbReference type="AlphaFoldDB" id="A0A1G4M8E2"/>
<name>A0A1G4M8E2_LACFM</name>
<gene>
    <name evidence="1" type="ORF">LAFE_0B08812G</name>
</gene>
<protein>
    <submittedName>
        <fullName evidence="1">LAFE_0B08812g1_1</fullName>
    </submittedName>
</protein>
<organism evidence="1 2">
    <name type="scientific">Lachancea fermentati</name>
    <name type="common">Zygosaccharomyces fermentati</name>
    <dbReference type="NCBI Taxonomy" id="4955"/>
    <lineage>
        <taxon>Eukaryota</taxon>
        <taxon>Fungi</taxon>
        <taxon>Dikarya</taxon>
        <taxon>Ascomycota</taxon>
        <taxon>Saccharomycotina</taxon>
        <taxon>Saccharomycetes</taxon>
        <taxon>Saccharomycetales</taxon>
        <taxon>Saccharomycetaceae</taxon>
        <taxon>Lachancea</taxon>
    </lineage>
</organism>
<reference evidence="2" key="1">
    <citation type="submission" date="2016-03" db="EMBL/GenBank/DDBJ databases">
        <authorList>
            <person name="Devillers H."/>
        </authorList>
    </citation>
    <scope>NUCLEOTIDE SEQUENCE [LARGE SCALE GENOMIC DNA]</scope>
</reference>
<proteinExistence type="predicted"/>
<dbReference type="EMBL" id="LT598489">
    <property type="protein sequence ID" value="SCW00071.1"/>
    <property type="molecule type" value="Genomic_DNA"/>
</dbReference>